<accession>A0A4C1XEF3</accession>
<dbReference type="AlphaFoldDB" id="A0A4C1XEF3"/>
<name>A0A4C1XEF3_EUMVA</name>
<evidence type="ECO:0000313" key="2">
    <source>
        <dbReference type="Proteomes" id="UP000299102"/>
    </source>
</evidence>
<protein>
    <submittedName>
        <fullName evidence="1">Uncharacterized protein</fullName>
    </submittedName>
</protein>
<proteinExistence type="predicted"/>
<evidence type="ECO:0000313" key="1">
    <source>
        <dbReference type="EMBL" id="GBP62301.1"/>
    </source>
</evidence>
<keyword evidence="2" id="KW-1185">Reference proteome</keyword>
<comment type="caution">
    <text evidence="1">The sequence shown here is derived from an EMBL/GenBank/DDBJ whole genome shotgun (WGS) entry which is preliminary data.</text>
</comment>
<sequence>MHQTCMQYSTTVILQRTNHVTFTSAALMTRYYFDDLSWSGAAPANIQWISKTKKRAVKLSILMHPLHQTRPDDMRGCRRRVTCPMADSLRYRLGIRVTGYRHGSVRGWRRGAMIQDLTSRGAEPSTQLIDGSLEAEESRFSECSRKVKRGIVRE</sequence>
<dbReference type="Proteomes" id="UP000299102">
    <property type="component" value="Unassembled WGS sequence"/>
</dbReference>
<reference evidence="1 2" key="1">
    <citation type="journal article" date="2019" name="Commun. Biol.">
        <title>The bagworm genome reveals a unique fibroin gene that provides high tensile strength.</title>
        <authorList>
            <person name="Kono N."/>
            <person name="Nakamura H."/>
            <person name="Ohtoshi R."/>
            <person name="Tomita M."/>
            <person name="Numata K."/>
            <person name="Arakawa K."/>
        </authorList>
    </citation>
    <scope>NUCLEOTIDE SEQUENCE [LARGE SCALE GENOMIC DNA]</scope>
</reference>
<dbReference type="EMBL" id="BGZK01000838">
    <property type="protein sequence ID" value="GBP62301.1"/>
    <property type="molecule type" value="Genomic_DNA"/>
</dbReference>
<gene>
    <name evidence="1" type="ORF">EVAR_48474_1</name>
</gene>
<organism evidence="1 2">
    <name type="scientific">Eumeta variegata</name>
    <name type="common">Bagworm moth</name>
    <name type="synonym">Eumeta japonica</name>
    <dbReference type="NCBI Taxonomy" id="151549"/>
    <lineage>
        <taxon>Eukaryota</taxon>
        <taxon>Metazoa</taxon>
        <taxon>Ecdysozoa</taxon>
        <taxon>Arthropoda</taxon>
        <taxon>Hexapoda</taxon>
        <taxon>Insecta</taxon>
        <taxon>Pterygota</taxon>
        <taxon>Neoptera</taxon>
        <taxon>Endopterygota</taxon>
        <taxon>Lepidoptera</taxon>
        <taxon>Glossata</taxon>
        <taxon>Ditrysia</taxon>
        <taxon>Tineoidea</taxon>
        <taxon>Psychidae</taxon>
        <taxon>Oiketicinae</taxon>
        <taxon>Eumeta</taxon>
    </lineage>
</organism>